<gene>
    <name evidence="1" type="ORF">Nepgr_021308</name>
</gene>
<dbReference type="EMBL" id="BSYO01000020">
    <property type="protein sequence ID" value="GMH19467.1"/>
    <property type="molecule type" value="Genomic_DNA"/>
</dbReference>
<organism evidence="1 2">
    <name type="scientific">Nepenthes gracilis</name>
    <name type="common">Slender pitcher plant</name>
    <dbReference type="NCBI Taxonomy" id="150966"/>
    <lineage>
        <taxon>Eukaryota</taxon>
        <taxon>Viridiplantae</taxon>
        <taxon>Streptophyta</taxon>
        <taxon>Embryophyta</taxon>
        <taxon>Tracheophyta</taxon>
        <taxon>Spermatophyta</taxon>
        <taxon>Magnoliopsida</taxon>
        <taxon>eudicotyledons</taxon>
        <taxon>Gunneridae</taxon>
        <taxon>Pentapetalae</taxon>
        <taxon>Caryophyllales</taxon>
        <taxon>Nepenthaceae</taxon>
        <taxon>Nepenthes</taxon>
    </lineage>
</organism>
<name>A0AAD3XVU2_NEPGR</name>
<evidence type="ECO:0000313" key="2">
    <source>
        <dbReference type="Proteomes" id="UP001279734"/>
    </source>
</evidence>
<keyword evidence="2" id="KW-1185">Reference proteome</keyword>
<sequence>MRWKSLDYPFGFSGGCEIQLNCSSGGQISLARFAVYNVTSDSIMILFPAKCNRPIQDIAKLFDKHYAPTGQNERLLQNCISPLNHCAVSASMLVSLVESMDCEPAKLSCLAATGIDVLTYEYISRTGCFSWDGGRRGNADALRMLIALSSSSPMVPPATGVYVMMDSGILLCLAKQRLIVNSQMDASLGGGEEIITLIDYVGRGGIDVGDDLVVLIHHKEYACKRIASLVASPFNSSIGKYVGSSGGSRGEGSERGERDSCIVDFVTLS</sequence>
<protein>
    <submittedName>
        <fullName evidence="1">Uncharacterized protein</fullName>
    </submittedName>
</protein>
<comment type="caution">
    <text evidence="1">The sequence shown here is derived from an EMBL/GenBank/DDBJ whole genome shotgun (WGS) entry which is preliminary data.</text>
</comment>
<proteinExistence type="predicted"/>
<dbReference type="AlphaFoldDB" id="A0AAD3XVU2"/>
<reference evidence="1" key="1">
    <citation type="submission" date="2023-05" db="EMBL/GenBank/DDBJ databases">
        <title>Nepenthes gracilis genome sequencing.</title>
        <authorList>
            <person name="Fukushima K."/>
        </authorList>
    </citation>
    <scope>NUCLEOTIDE SEQUENCE</scope>
    <source>
        <strain evidence="1">SING2019-196</strain>
    </source>
</reference>
<evidence type="ECO:0000313" key="1">
    <source>
        <dbReference type="EMBL" id="GMH19467.1"/>
    </source>
</evidence>
<dbReference type="Proteomes" id="UP001279734">
    <property type="component" value="Unassembled WGS sequence"/>
</dbReference>
<accession>A0AAD3XVU2</accession>